<evidence type="ECO:0000256" key="6">
    <source>
        <dbReference type="ARBA" id="ARBA00023175"/>
    </source>
</evidence>
<dbReference type="SUPFAM" id="SSF52540">
    <property type="entry name" value="P-loop containing nucleoside triphosphate hydrolases"/>
    <property type="match status" value="2"/>
</dbReference>
<evidence type="ECO:0000313" key="12">
    <source>
        <dbReference type="EMBL" id="KAK8485635.1"/>
    </source>
</evidence>
<gene>
    <name evidence="12" type="ORF">V6N11_037889</name>
</gene>
<dbReference type="InterPro" id="IPR027417">
    <property type="entry name" value="P-loop_NTPase"/>
</dbReference>
<feature type="domain" description="Myosin motor" evidence="11">
    <location>
        <begin position="1"/>
        <end position="278"/>
    </location>
</feature>
<organism evidence="12 13">
    <name type="scientific">Hibiscus sabdariffa</name>
    <name type="common">roselle</name>
    <dbReference type="NCBI Taxonomy" id="183260"/>
    <lineage>
        <taxon>Eukaryota</taxon>
        <taxon>Viridiplantae</taxon>
        <taxon>Streptophyta</taxon>
        <taxon>Embryophyta</taxon>
        <taxon>Tracheophyta</taxon>
        <taxon>Spermatophyta</taxon>
        <taxon>Magnoliopsida</taxon>
        <taxon>eudicotyledons</taxon>
        <taxon>Gunneridae</taxon>
        <taxon>Pentapetalae</taxon>
        <taxon>rosids</taxon>
        <taxon>malvids</taxon>
        <taxon>Malvales</taxon>
        <taxon>Malvaceae</taxon>
        <taxon>Malvoideae</taxon>
        <taxon>Hibiscus</taxon>
    </lineage>
</organism>
<dbReference type="InterPro" id="IPR036961">
    <property type="entry name" value="Kinesin_motor_dom_sf"/>
</dbReference>
<feature type="compositionally biased region" description="Polar residues" evidence="9">
    <location>
        <begin position="679"/>
        <end position="700"/>
    </location>
</feature>
<evidence type="ECO:0000256" key="9">
    <source>
        <dbReference type="SAM" id="MobiDB-lite"/>
    </source>
</evidence>
<dbReference type="PANTHER" id="PTHR13140:SF761">
    <property type="entry name" value="MYOSIN-7"/>
    <property type="match status" value="1"/>
</dbReference>
<dbReference type="Gene3D" id="1.20.5.190">
    <property type="match status" value="3"/>
</dbReference>
<feature type="compositionally biased region" description="Polar residues" evidence="9">
    <location>
        <begin position="495"/>
        <end position="504"/>
    </location>
</feature>
<keyword evidence="7 8" id="KW-0009">Actin-binding</keyword>
<sequence length="1103" mass="125148">MLNMTVDVICQHVFKMEQEEYEREKIDWSYIEFVDNQDILDLIEKKPGGIIALLDEACMFPRSTHETFAQKLYQTFKDHKRFNKPKLSRTDFTICHYAGDVTYQTDLFLDKNKDYVVPEHQALLAASKCSFVSSLFPPLPEESSKSSKFSSIGSGFKLQLQSLLETLNSTEPHYVRCVKPNNVLKPAIFENNNVLQQLRCGGVMEAIRISCAGFPSRKQFHEFMDRFAILAPEVRSQSDKIAACKKILEKSNLGGYQIGQTKVFLRAGQMAELDGQRAEILGRSATKIQRRCSTYMCRKKFVLLRSSAIKIQTFCRGQLARHLYEGMRREAASLNIQKYARRFMKRKSYKNLCSSAVSIQASLRARSARNELRFRTRNAASIVIQSQCRRKLANTRYRRLMEATLFIQCAVRASVACDELHQLRRAARETGALQEAKERLEQEVKELKMQAAKETRAFQEAKEKLEQEVKELRMQSAKETSAFEEAKEKLEQQVKELTSSLQMEKQSRADLEDSKNQEITSLQSALEKMQLELQQTKELQNKVSVTNDESLNTSAAENEGLKETKQLPNTESGDASSTAEQVPATQEVPVINDESMKKLTAENEQLKAQVSSLEKKIDETEKKYEESSKQAMEAESRIIVLKTAMQRLEEKILDIETEDQVLRKQALLSASGSKLAEPTATSSPRENDQQAQTSPGSSKISLGREDSKTGKQKENVDTLLKCASQNLGFSQEKPIAAFTIYKCLLHWKSFEAEKTSIFDRLIEMIGSALEEQHTNDHMAYWLSNTCSLLFLLQRSLKSSSSSADKPAATSIFSRMTQSFRSSSTNLPVGVVQMVEAKYPALLFKQQLTAYLEKIFGIIRDNLKKDLSRHVSCCIQVAMNSKEASKTSEESKDDTSLASHWQSIIECLNQMQNTLKENFVPPILAQKIFTQNFAYMNVQIFNSLLQHPECSTFSNGEYFKSGLDELEKWCNEAKEEFAGSSWDELKNTRQAVGFLIMPEKSKISYDEITNNLCTALSVQQIYKVCTVFSQDNNNEGVSADVLSQMKLLMTDTSEDDGSSILLDEDSSIPFLVEDITDSMKVQEFAEVKPTTELAENPEFQFLLE</sequence>
<evidence type="ECO:0000256" key="2">
    <source>
        <dbReference type="ARBA" id="ARBA00022840"/>
    </source>
</evidence>
<keyword evidence="4" id="KW-0175">Coiled coil</keyword>
<keyword evidence="2" id="KW-0067">ATP-binding</keyword>
<dbReference type="InterPro" id="IPR000048">
    <property type="entry name" value="IQ_motif_EF-hand-BS"/>
</dbReference>
<name>A0ABR1ZY34_9ROSI</name>
<feature type="region of interest" description="Disordered" evidence="9">
    <location>
        <begin position="672"/>
        <end position="712"/>
    </location>
</feature>
<keyword evidence="6" id="KW-0505">Motor protein</keyword>
<dbReference type="Gene3D" id="3.40.850.10">
    <property type="entry name" value="Kinesin motor domain"/>
    <property type="match status" value="1"/>
</dbReference>
<dbReference type="InterPro" id="IPR002710">
    <property type="entry name" value="Dilute_dom"/>
</dbReference>
<dbReference type="Pfam" id="PF01843">
    <property type="entry name" value="DIL"/>
    <property type="match status" value="1"/>
</dbReference>
<dbReference type="Proteomes" id="UP001396334">
    <property type="component" value="Unassembled WGS sequence"/>
</dbReference>
<comment type="similarity">
    <text evidence="8">Belongs to the TRAFAC class myosin-kinesin ATPase superfamily. Myosin family.</text>
</comment>
<comment type="caution">
    <text evidence="8">Lacks conserved residue(s) required for the propagation of feature annotation.</text>
</comment>
<evidence type="ECO:0000256" key="1">
    <source>
        <dbReference type="ARBA" id="ARBA00022741"/>
    </source>
</evidence>
<reference evidence="12 13" key="1">
    <citation type="journal article" date="2024" name="G3 (Bethesda)">
        <title>Genome assembly of Hibiscus sabdariffa L. provides insights into metabolisms of medicinal natural products.</title>
        <authorList>
            <person name="Kim T."/>
        </authorList>
    </citation>
    <scope>NUCLEOTIDE SEQUENCE [LARGE SCALE GENOMIC DNA]</scope>
    <source>
        <strain evidence="12">TK-2024</strain>
        <tissue evidence="12">Old leaves</tissue>
    </source>
</reference>
<keyword evidence="3" id="KW-0112">Calmodulin-binding</keyword>
<evidence type="ECO:0000256" key="5">
    <source>
        <dbReference type="ARBA" id="ARBA00023123"/>
    </source>
</evidence>
<dbReference type="Pfam" id="PF00063">
    <property type="entry name" value="Myosin_head"/>
    <property type="match status" value="1"/>
</dbReference>
<evidence type="ECO:0000256" key="7">
    <source>
        <dbReference type="ARBA" id="ARBA00023203"/>
    </source>
</evidence>
<feature type="compositionally biased region" description="Basic and acidic residues" evidence="9">
    <location>
        <begin position="594"/>
        <end position="605"/>
    </location>
</feature>
<comment type="caution">
    <text evidence="12">The sequence shown here is derived from an EMBL/GenBank/DDBJ whole genome shotgun (WGS) entry which is preliminary data.</text>
</comment>
<dbReference type="SMART" id="SM00242">
    <property type="entry name" value="MYSc"/>
    <property type="match status" value="1"/>
</dbReference>
<dbReference type="PROSITE" id="PS51456">
    <property type="entry name" value="MYOSIN_MOTOR"/>
    <property type="match status" value="1"/>
</dbReference>
<dbReference type="SMART" id="SM00015">
    <property type="entry name" value="IQ"/>
    <property type="match status" value="5"/>
</dbReference>
<dbReference type="InterPro" id="IPR001609">
    <property type="entry name" value="Myosin_head_motor_dom-like"/>
</dbReference>
<evidence type="ECO:0000259" key="11">
    <source>
        <dbReference type="PROSITE" id="PS51456"/>
    </source>
</evidence>
<dbReference type="Pfam" id="PF00612">
    <property type="entry name" value="IQ"/>
    <property type="match status" value="1"/>
</dbReference>
<keyword evidence="5 8" id="KW-0518">Myosin</keyword>
<evidence type="ECO:0000259" key="10">
    <source>
        <dbReference type="PROSITE" id="PS51126"/>
    </source>
</evidence>
<feature type="region of interest" description="Actin-binding" evidence="8">
    <location>
        <begin position="160"/>
        <end position="182"/>
    </location>
</feature>
<evidence type="ECO:0000313" key="13">
    <source>
        <dbReference type="Proteomes" id="UP001396334"/>
    </source>
</evidence>
<feature type="region of interest" description="Disordered" evidence="9">
    <location>
        <begin position="542"/>
        <end position="632"/>
    </location>
</feature>
<evidence type="ECO:0000256" key="3">
    <source>
        <dbReference type="ARBA" id="ARBA00022860"/>
    </source>
</evidence>
<dbReference type="PROSITE" id="PS50096">
    <property type="entry name" value="IQ"/>
    <property type="match status" value="4"/>
</dbReference>
<protein>
    <submittedName>
        <fullName evidence="12">Uncharacterized protein</fullName>
    </submittedName>
</protein>
<feature type="domain" description="Dilute" evidence="10">
    <location>
        <begin position="759"/>
        <end position="1050"/>
    </location>
</feature>
<evidence type="ECO:0000256" key="4">
    <source>
        <dbReference type="ARBA" id="ARBA00023054"/>
    </source>
</evidence>
<feature type="compositionally biased region" description="Polar residues" evidence="9">
    <location>
        <begin position="566"/>
        <end position="584"/>
    </location>
</feature>
<dbReference type="PANTHER" id="PTHR13140">
    <property type="entry name" value="MYOSIN"/>
    <property type="match status" value="1"/>
</dbReference>
<feature type="compositionally biased region" description="Basic and acidic residues" evidence="9">
    <location>
        <begin position="702"/>
        <end position="712"/>
    </location>
</feature>
<dbReference type="EMBL" id="JBBPBN010000487">
    <property type="protein sequence ID" value="KAK8485635.1"/>
    <property type="molecule type" value="Genomic_DNA"/>
</dbReference>
<dbReference type="InterPro" id="IPR037975">
    <property type="entry name" value="MyosinXI_CBD"/>
</dbReference>
<evidence type="ECO:0000256" key="8">
    <source>
        <dbReference type="PROSITE-ProRule" id="PRU00782"/>
    </source>
</evidence>
<dbReference type="SMART" id="SM01132">
    <property type="entry name" value="DIL"/>
    <property type="match status" value="1"/>
</dbReference>
<accession>A0ABR1ZY34</accession>
<dbReference type="PROSITE" id="PS51126">
    <property type="entry name" value="DILUTE"/>
    <property type="match status" value="1"/>
</dbReference>
<dbReference type="Gene3D" id="1.20.58.530">
    <property type="match status" value="1"/>
</dbReference>
<keyword evidence="1" id="KW-0547">Nucleotide-binding</keyword>
<proteinExistence type="inferred from homology"/>
<keyword evidence="13" id="KW-1185">Reference proteome</keyword>
<dbReference type="Gene3D" id="3.30.70.1590">
    <property type="match status" value="1"/>
</dbReference>
<feature type="compositionally biased region" description="Polar residues" evidence="9">
    <location>
        <begin position="542"/>
        <end position="556"/>
    </location>
</feature>
<feature type="compositionally biased region" description="Basic and acidic residues" evidence="9">
    <location>
        <begin position="505"/>
        <end position="516"/>
    </location>
</feature>
<dbReference type="CDD" id="cd15475">
    <property type="entry name" value="MyosinXI_CBD"/>
    <property type="match status" value="1"/>
</dbReference>
<feature type="region of interest" description="Disordered" evidence="9">
    <location>
        <begin position="494"/>
        <end position="516"/>
    </location>
</feature>
<feature type="compositionally biased region" description="Basic and acidic residues" evidence="9">
    <location>
        <begin position="613"/>
        <end position="632"/>
    </location>
</feature>